<name>A0A382BY52_9ZZZZ</name>
<dbReference type="EMBL" id="UINC01031847">
    <property type="protein sequence ID" value="SVB18544.1"/>
    <property type="molecule type" value="Genomic_DNA"/>
</dbReference>
<sequence>VVKRAVAGDGVPDYSDFDRPTVIRNAVVNGTEEVDLQADKDLEYLDIPAFLRRQAD</sequence>
<reference evidence="1" key="1">
    <citation type="submission" date="2018-05" db="EMBL/GenBank/DDBJ databases">
        <authorList>
            <person name="Lanie J.A."/>
            <person name="Ng W.-L."/>
            <person name="Kazmierczak K.M."/>
            <person name="Andrzejewski T.M."/>
            <person name="Davidsen T.M."/>
            <person name="Wayne K.J."/>
            <person name="Tettelin H."/>
            <person name="Glass J.I."/>
            <person name="Rusch D."/>
            <person name="Podicherti R."/>
            <person name="Tsui H.-C.T."/>
            <person name="Winkler M.E."/>
        </authorList>
    </citation>
    <scope>NUCLEOTIDE SEQUENCE</scope>
</reference>
<proteinExistence type="predicted"/>
<feature type="non-terminal residue" evidence="1">
    <location>
        <position position="1"/>
    </location>
</feature>
<gene>
    <name evidence="1" type="ORF">METZ01_LOCUS171398</name>
</gene>
<evidence type="ECO:0000313" key="1">
    <source>
        <dbReference type="EMBL" id="SVB18544.1"/>
    </source>
</evidence>
<evidence type="ECO:0008006" key="2">
    <source>
        <dbReference type="Google" id="ProtNLM"/>
    </source>
</evidence>
<accession>A0A382BY52</accession>
<dbReference type="AlphaFoldDB" id="A0A382BY52"/>
<organism evidence="1">
    <name type="scientific">marine metagenome</name>
    <dbReference type="NCBI Taxonomy" id="408172"/>
    <lineage>
        <taxon>unclassified sequences</taxon>
        <taxon>metagenomes</taxon>
        <taxon>ecological metagenomes</taxon>
    </lineage>
</organism>
<protein>
    <recommendedName>
        <fullName evidence="2">Cell division protein FtsZ</fullName>
    </recommendedName>
</protein>